<keyword evidence="1" id="KW-0472">Membrane</keyword>
<dbReference type="EMBL" id="HE654130">
    <property type="protein sequence ID" value="CCF74120.1"/>
    <property type="molecule type" value="Genomic_DNA"/>
</dbReference>
<name>K4Q5W4_9VIRU</name>
<feature type="transmembrane region" description="Helical" evidence="1">
    <location>
        <begin position="6"/>
        <end position="30"/>
    </location>
</feature>
<dbReference type="KEGG" id="vg:37619548"/>
<evidence type="ECO:0000313" key="2">
    <source>
        <dbReference type="EMBL" id="CCF74120.1"/>
    </source>
</evidence>
<dbReference type="GeneID" id="37619548"/>
<evidence type="ECO:0000313" key="3">
    <source>
        <dbReference type="Proteomes" id="UP000241309"/>
    </source>
</evidence>
<proteinExistence type="predicted"/>
<organism evidence="2 3">
    <name type="scientific">Faba bean yellow leaf virus</name>
    <dbReference type="NCBI Taxonomy" id="1137801"/>
    <lineage>
        <taxon>Viruses</taxon>
        <taxon>Monodnaviria</taxon>
        <taxon>Shotokuvirae</taxon>
        <taxon>Cressdnaviricota</taxon>
        <taxon>Arfiviricetes</taxon>
        <taxon>Mulpavirales</taxon>
        <taxon>Nanoviridae</taxon>
        <taxon>Nanovirus</taxon>
        <taxon>Nanovirus flaviviciae</taxon>
    </lineage>
</organism>
<accession>K4Q5W4</accession>
<sequence length="106" mass="12230">MEPRVLLSLLLVVIVFNPSFVLNLIIGYIMGIMSRSNISKLKAMCLGKKEEHNEEEESLITQKKNPFEDADPDVLQHLKTLGLDTKVDDEDLEYLQRVWKSIRCNK</sequence>
<keyword evidence="3" id="KW-1185">Reference proteome</keyword>
<dbReference type="RefSeq" id="YP_009508216.1">
    <property type="nucleotide sequence ID" value="NC_038906.1"/>
</dbReference>
<dbReference type="Proteomes" id="UP000241309">
    <property type="component" value="Genome"/>
</dbReference>
<evidence type="ECO:0000256" key="1">
    <source>
        <dbReference type="SAM" id="Phobius"/>
    </source>
</evidence>
<dbReference type="OrthoDB" id="26694at10239"/>
<protein>
    <submittedName>
        <fullName evidence="2">U4 protein</fullName>
    </submittedName>
</protein>
<keyword evidence="1" id="KW-1133">Transmembrane helix</keyword>
<keyword evidence="1" id="KW-0812">Transmembrane</keyword>
<gene>
    <name evidence="2" type="primary">ORF U4</name>
</gene>
<reference evidence="2 3" key="1">
    <citation type="journal article" date="2013" name="Plant Dis.">
        <title>Three Distinct Nanoviruses, One of Which Represents a New Species, Infect Faba Bean in Ethiopia.</title>
        <authorList>
            <person name="Abraham A.D."/>
            <person name="Varrelmann M."/>
            <person name="Vetten H.J."/>
        </authorList>
    </citation>
    <scope>NUCLEOTIDE SEQUENCE [LARGE SCALE GENOMIC DNA]</scope>
    <source>
        <strain evidence="2">Eth-231</strain>
    </source>
</reference>